<evidence type="ECO:0000256" key="3">
    <source>
        <dbReference type="ARBA" id="ARBA00022676"/>
    </source>
</evidence>
<dbReference type="EMBL" id="JACOGG010000006">
    <property type="protein sequence ID" value="MBC3935110.1"/>
    <property type="molecule type" value="Genomic_DNA"/>
</dbReference>
<feature type="transmembrane region" description="Helical" evidence="8">
    <location>
        <begin position="238"/>
        <end position="258"/>
    </location>
</feature>
<accession>A0A923I2D7</accession>
<evidence type="ECO:0000256" key="5">
    <source>
        <dbReference type="ARBA" id="ARBA00022692"/>
    </source>
</evidence>
<dbReference type="RefSeq" id="WP_186880711.1">
    <property type="nucleotide sequence ID" value="NZ_JACOGG010000006.1"/>
</dbReference>
<feature type="transmembrane region" description="Helical" evidence="8">
    <location>
        <begin position="454"/>
        <end position="474"/>
    </location>
</feature>
<evidence type="ECO:0000256" key="8">
    <source>
        <dbReference type="SAM" id="Phobius"/>
    </source>
</evidence>
<dbReference type="AlphaFoldDB" id="A0A923I2D7"/>
<dbReference type="PANTHER" id="PTHR33908:SF11">
    <property type="entry name" value="MEMBRANE PROTEIN"/>
    <property type="match status" value="1"/>
</dbReference>
<keyword evidence="5 8" id="KW-0812">Transmembrane</keyword>
<feature type="transmembrane region" description="Helical" evidence="8">
    <location>
        <begin position="421"/>
        <end position="442"/>
    </location>
</feature>
<dbReference type="Proteomes" id="UP000612361">
    <property type="component" value="Unassembled WGS sequence"/>
</dbReference>
<comment type="subcellular location">
    <subcellularLocation>
        <location evidence="1">Cell membrane</location>
        <topology evidence="1">Multi-pass membrane protein</topology>
    </subcellularLocation>
</comment>
<keyword evidence="6 8" id="KW-1133">Transmembrane helix</keyword>
<evidence type="ECO:0000256" key="2">
    <source>
        <dbReference type="ARBA" id="ARBA00022475"/>
    </source>
</evidence>
<dbReference type="GO" id="GO:0005886">
    <property type="term" value="C:plasma membrane"/>
    <property type="evidence" value="ECO:0007669"/>
    <property type="project" value="UniProtKB-SubCell"/>
</dbReference>
<evidence type="ECO:0000313" key="9">
    <source>
        <dbReference type="EMBL" id="MBC3935110.1"/>
    </source>
</evidence>
<feature type="transmembrane region" description="Helical" evidence="8">
    <location>
        <begin position="297"/>
        <end position="315"/>
    </location>
</feature>
<proteinExistence type="predicted"/>
<keyword evidence="10" id="KW-1185">Reference proteome</keyword>
<feature type="transmembrane region" description="Helical" evidence="8">
    <location>
        <begin position="37"/>
        <end position="54"/>
    </location>
</feature>
<feature type="transmembrane region" description="Helical" evidence="8">
    <location>
        <begin position="119"/>
        <end position="135"/>
    </location>
</feature>
<keyword evidence="4" id="KW-0808">Transferase</keyword>
<organism evidence="9 10">
    <name type="scientific">Undibacterium rugosum</name>
    <dbReference type="NCBI Taxonomy" id="2762291"/>
    <lineage>
        <taxon>Bacteria</taxon>
        <taxon>Pseudomonadati</taxon>
        <taxon>Pseudomonadota</taxon>
        <taxon>Betaproteobacteria</taxon>
        <taxon>Burkholderiales</taxon>
        <taxon>Oxalobacteraceae</taxon>
        <taxon>Undibacterium</taxon>
    </lineage>
</organism>
<name>A0A923I2D7_9BURK</name>
<evidence type="ECO:0000256" key="1">
    <source>
        <dbReference type="ARBA" id="ARBA00004651"/>
    </source>
</evidence>
<comment type="caution">
    <text evidence="9">The sequence shown here is derived from an EMBL/GenBank/DDBJ whole genome shotgun (WGS) entry which is preliminary data.</text>
</comment>
<feature type="transmembrane region" description="Helical" evidence="8">
    <location>
        <begin position="200"/>
        <end position="226"/>
    </location>
</feature>
<dbReference type="GO" id="GO:0016763">
    <property type="term" value="F:pentosyltransferase activity"/>
    <property type="evidence" value="ECO:0007669"/>
    <property type="project" value="TreeGrafter"/>
</dbReference>
<dbReference type="PANTHER" id="PTHR33908">
    <property type="entry name" value="MANNOSYLTRANSFERASE YKCB-RELATED"/>
    <property type="match status" value="1"/>
</dbReference>
<sequence length="590" mass="66879">MMAESDARWSPIVWIHTAVSGICRSLTNVRFLRMERGAALVLLLGMVYLFPGLIGHDPWKQDETYIFGIIQHMVETGDWIVPTMAGEPFMEKPPLYYWLASVLAVSFSSFLPLHDGARLATGVFMLITCWATAWTSQQWWGRQQGRFAIFALLGCIGLILHSHMMLTDVPLLTGFAVAMAGLVHPEKSPLRSGCLLGTGIGIGFMAKGVLGLAIFGLTALLLPLLFANWRHRHYLKALCYAFLFALPWMLIWPLALYLRSYPLFMDWFWLNNVGRFFGFSVAQLGAPHTYAFWRTTLPWFLFPAWPLALLTLWRYRQQWKSNAALQCCVLVAGLMMLVLWKSASARDNYALPLILPFALLAAPAAGSLSQRWDSLLSWSARIVFTSAAIGLWWIWGVMLTEGKPPAWGWLTRMLPEDFSPVLSWSSAAIAFLLSVACLYLVIATRNSRGRGLTNWMAGVSVCWMLLVSLLLPWVDHAKSYRSVFAEMETALPERFDCMASKDLGESERAMLRYFSGIITSRQEVQPDQECDLLLVNGLNEIKPAEFLTHPEWQLVWEGARPGDQRERLWLFASRKIHHQFAAIDRHQALR</sequence>
<protein>
    <submittedName>
        <fullName evidence="9">Glycosyltransferase family 39 protein</fullName>
    </submittedName>
</protein>
<dbReference type="InterPro" id="IPR050297">
    <property type="entry name" value="LipidA_mod_glycosyltrf_83"/>
</dbReference>
<gene>
    <name evidence="9" type="ORF">H8K47_07055</name>
</gene>
<evidence type="ECO:0000256" key="4">
    <source>
        <dbReference type="ARBA" id="ARBA00022679"/>
    </source>
</evidence>
<dbReference type="GO" id="GO:0009103">
    <property type="term" value="P:lipopolysaccharide biosynthetic process"/>
    <property type="evidence" value="ECO:0007669"/>
    <property type="project" value="UniProtKB-ARBA"/>
</dbReference>
<evidence type="ECO:0000256" key="7">
    <source>
        <dbReference type="ARBA" id="ARBA00023136"/>
    </source>
</evidence>
<evidence type="ECO:0000256" key="6">
    <source>
        <dbReference type="ARBA" id="ARBA00022989"/>
    </source>
</evidence>
<evidence type="ECO:0000313" key="10">
    <source>
        <dbReference type="Proteomes" id="UP000612361"/>
    </source>
</evidence>
<reference evidence="9" key="1">
    <citation type="submission" date="2020-08" db="EMBL/GenBank/DDBJ databases">
        <title>Novel species isolated from subtropical streams in China.</title>
        <authorList>
            <person name="Lu H."/>
        </authorList>
    </citation>
    <scope>NUCLEOTIDE SEQUENCE</scope>
    <source>
        <strain evidence="9">CY7W</strain>
    </source>
</reference>
<keyword evidence="3" id="KW-0328">Glycosyltransferase</keyword>
<keyword evidence="7 8" id="KW-0472">Membrane</keyword>
<feature type="transmembrane region" description="Helical" evidence="8">
    <location>
        <begin position="322"/>
        <end position="343"/>
    </location>
</feature>
<keyword evidence="2" id="KW-1003">Cell membrane</keyword>
<feature type="transmembrane region" description="Helical" evidence="8">
    <location>
        <begin position="375"/>
        <end position="395"/>
    </location>
</feature>
<feature type="transmembrane region" description="Helical" evidence="8">
    <location>
        <begin position="147"/>
        <end position="166"/>
    </location>
</feature>
<feature type="transmembrane region" description="Helical" evidence="8">
    <location>
        <begin position="349"/>
        <end position="368"/>
    </location>
</feature>